<dbReference type="AlphaFoldDB" id="A0A3P7L9J9"/>
<name>A0A3P7L9J9_DIBLA</name>
<sequence length="280" mass="29930">MTVAFAVSVDDHGGFFCFRPIGDGLYSQQGGISGISEMIWLSTLSPPPVPDVRGSVRSLVGSVPSTIVDLVLALDRSIAVALSMPSRPHERFREKGCQAGHVTPDRCHLLPLRVSAAGPGRRGQRVAKLSDPQTDGEYGKRVVFQDTRGMHRSDRREPGKMGSTPPNSDCSDCRRIPSRRRVEAICTLNMPAAVRASVEAQGRAGQMTSVSGHVLVLVTAALMPDLAGLNDVKDGNPPCVTICGSGARELHPVSSPATQTQDRRFENCFHVLTDGAEPGL</sequence>
<protein>
    <submittedName>
        <fullName evidence="2">Uncharacterized protein</fullName>
    </submittedName>
</protein>
<accession>A0A3P7L9J9</accession>
<evidence type="ECO:0000313" key="2">
    <source>
        <dbReference type="EMBL" id="VDN13955.1"/>
    </source>
</evidence>
<dbReference type="EMBL" id="UYRU01057843">
    <property type="protein sequence ID" value="VDN13955.1"/>
    <property type="molecule type" value="Genomic_DNA"/>
</dbReference>
<organism evidence="2 3">
    <name type="scientific">Dibothriocephalus latus</name>
    <name type="common">Fish tapeworm</name>
    <name type="synonym">Diphyllobothrium latum</name>
    <dbReference type="NCBI Taxonomy" id="60516"/>
    <lineage>
        <taxon>Eukaryota</taxon>
        <taxon>Metazoa</taxon>
        <taxon>Spiralia</taxon>
        <taxon>Lophotrochozoa</taxon>
        <taxon>Platyhelminthes</taxon>
        <taxon>Cestoda</taxon>
        <taxon>Eucestoda</taxon>
        <taxon>Diphyllobothriidea</taxon>
        <taxon>Diphyllobothriidae</taxon>
        <taxon>Dibothriocephalus</taxon>
    </lineage>
</organism>
<evidence type="ECO:0000256" key="1">
    <source>
        <dbReference type="SAM" id="MobiDB-lite"/>
    </source>
</evidence>
<feature type="compositionally biased region" description="Basic and acidic residues" evidence="1">
    <location>
        <begin position="148"/>
        <end position="159"/>
    </location>
</feature>
<keyword evidence="3" id="KW-1185">Reference proteome</keyword>
<evidence type="ECO:0000313" key="3">
    <source>
        <dbReference type="Proteomes" id="UP000281553"/>
    </source>
</evidence>
<proteinExistence type="predicted"/>
<reference evidence="2 3" key="1">
    <citation type="submission" date="2018-11" db="EMBL/GenBank/DDBJ databases">
        <authorList>
            <consortium name="Pathogen Informatics"/>
        </authorList>
    </citation>
    <scope>NUCLEOTIDE SEQUENCE [LARGE SCALE GENOMIC DNA]</scope>
</reference>
<feature type="region of interest" description="Disordered" evidence="1">
    <location>
        <begin position="148"/>
        <end position="174"/>
    </location>
</feature>
<dbReference type="Proteomes" id="UP000281553">
    <property type="component" value="Unassembled WGS sequence"/>
</dbReference>
<gene>
    <name evidence="2" type="ORF">DILT_LOCUS9786</name>
</gene>